<keyword evidence="3 5" id="KW-0732">Signal</keyword>
<evidence type="ECO:0000313" key="8">
    <source>
        <dbReference type="Proteomes" id="UP000515860"/>
    </source>
</evidence>
<dbReference type="InterPro" id="IPR039424">
    <property type="entry name" value="SBP_5"/>
</dbReference>
<gene>
    <name evidence="7" type="ORF">H9Q79_16590</name>
</gene>
<dbReference type="KEGG" id="whj:H9Q79_16590"/>
<keyword evidence="8" id="KW-1185">Reference proteome</keyword>
<dbReference type="GO" id="GO:0043190">
    <property type="term" value="C:ATP-binding cassette (ABC) transporter complex"/>
    <property type="evidence" value="ECO:0007669"/>
    <property type="project" value="InterPro"/>
</dbReference>
<dbReference type="PIRSF" id="PIRSF002741">
    <property type="entry name" value="MppA"/>
    <property type="match status" value="1"/>
</dbReference>
<dbReference type="PROSITE" id="PS51257">
    <property type="entry name" value="PROKAR_LIPOPROTEIN"/>
    <property type="match status" value="1"/>
</dbReference>
<name>A0A7G9GCC6_9FIRM</name>
<dbReference type="GO" id="GO:1904680">
    <property type="term" value="F:peptide transmembrane transporter activity"/>
    <property type="evidence" value="ECO:0007669"/>
    <property type="project" value="TreeGrafter"/>
</dbReference>
<feature type="compositionally biased region" description="Low complexity" evidence="4">
    <location>
        <begin position="29"/>
        <end position="61"/>
    </location>
</feature>
<dbReference type="PANTHER" id="PTHR30290:SF9">
    <property type="entry name" value="OLIGOPEPTIDE-BINDING PROTEIN APPA"/>
    <property type="match status" value="1"/>
</dbReference>
<evidence type="ECO:0000256" key="2">
    <source>
        <dbReference type="ARBA" id="ARBA00022448"/>
    </source>
</evidence>
<dbReference type="GO" id="GO:0042597">
    <property type="term" value="C:periplasmic space"/>
    <property type="evidence" value="ECO:0007669"/>
    <property type="project" value="UniProtKB-ARBA"/>
</dbReference>
<comment type="similarity">
    <text evidence="1">Belongs to the bacterial solute-binding protein 5 family.</text>
</comment>
<dbReference type="GO" id="GO:0015833">
    <property type="term" value="P:peptide transport"/>
    <property type="evidence" value="ECO:0007669"/>
    <property type="project" value="TreeGrafter"/>
</dbReference>
<dbReference type="CDD" id="cd00995">
    <property type="entry name" value="PBP2_NikA_DppA_OppA_like"/>
    <property type="match status" value="1"/>
</dbReference>
<feature type="region of interest" description="Disordered" evidence="4">
    <location>
        <begin position="29"/>
        <end position="64"/>
    </location>
</feature>
<reference evidence="7 8" key="1">
    <citation type="submission" date="2020-08" db="EMBL/GenBank/DDBJ databases">
        <authorList>
            <person name="Liu C."/>
            <person name="Sun Q."/>
        </authorList>
    </citation>
    <scope>NUCLEOTIDE SEQUENCE [LARGE SCALE GENOMIC DNA]</scope>
    <source>
        <strain evidence="7 8">NSJ-29</strain>
    </source>
</reference>
<dbReference type="Gene3D" id="3.90.76.10">
    <property type="entry name" value="Dipeptide-binding Protein, Domain 1"/>
    <property type="match status" value="1"/>
</dbReference>
<accession>A0A7G9GCC6</accession>
<dbReference type="SUPFAM" id="SSF53850">
    <property type="entry name" value="Periplasmic binding protein-like II"/>
    <property type="match status" value="1"/>
</dbReference>
<dbReference type="EMBL" id="CP060635">
    <property type="protein sequence ID" value="QNM08458.1"/>
    <property type="molecule type" value="Genomic_DNA"/>
</dbReference>
<evidence type="ECO:0000256" key="1">
    <source>
        <dbReference type="ARBA" id="ARBA00005695"/>
    </source>
</evidence>
<feature type="signal peptide" evidence="5">
    <location>
        <begin position="1"/>
        <end position="22"/>
    </location>
</feature>
<evidence type="ECO:0000256" key="3">
    <source>
        <dbReference type="ARBA" id="ARBA00022729"/>
    </source>
</evidence>
<protein>
    <submittedName>
        <fullName evidence="7">ABC transporter substrate-binding protein</fullName>
    </submittedName>
</protein>
<organism evidence="7 8">
    <name type="scientific">Wansuia hejianensis</name>
    <dbReference type="NCBI Taxonomy" id="2763667"/>
    <lineage>
        <taxon>Bacteria</taxon>
        <taxon>Bacillati</taxon>
        <taxon>Bacillota</taxon>
        <taxon>Clostridia</taxon>
        <taxon>Lachnospirales</taxon>
        <taxon>Lachnospiraceae</taxon>
        <taxon>Wansuia</taxon>
    </lineage>
</organism>
<feature type="chain" id="PRO_5038752993" evidence="5">
    <location>
        <begin position="23"/>
        <end position="582"/>
    </location>
</feature>
<feature type="domain" description="Solute-binding protein family 5" evidence="6">
    <location>
        <begin position="113"/>
        <end position="482"/>
    </location>
</feature>
<dbReference type="RefSeq" id="WP_118646357.1">
    <property type="nucleotide sequence ID" value="NZ_CP060635.1"/>
</dbReference>
<dbReference type="PANTHER" id="PTHR30290">
    <property type="entry name" value="PERIPLASMIC BINDING COMPONENT OF ABC TRANSPORTER"/>
    <property type="match status" value="1"/>
</dbReference>
<evidence type="ECO:0000256" key="5">
    <source>
        <dbReference type="SAM" id="SignalP"/>
    </source>
</evidence>
<dbReference type="InterPro" id="IPR000914">
    <property type="entry name" value="SBP_5_dom"/>
</dbReference>
<dbReference type="Gene3D" id="3.10.105.10">
    <property type="entry name" value="Dipeptide-binding Protein, Domain 3"/>
    <property type="match status" value="1"/>
</dbReference>
<keyword evidence="2" id="KW-0813">Transport</keyword>
<evidence type="ECO:0000259" key="6">
    <source>
        <dbReference type="Pfam" id="PF00496"/>
    </source>
</evidence>
<dbReference type="Proteomes" id="UP000515860">
    <property type="component" value="Chromosome"/>
</dbReference>
<sequence length="582" mass="63392">MKRRIISLLLVGAMAVGLTACGGGSNGSSSAASSGSTGSSSSAASGSSSAASSSSGASSGAETTGEKIVYTNTAPEDFFEVPWFNCGEYVDHKVLFETLIGTDANFEPTTDSGMCESYELSEDGLTLTLKLRDGLKWHDGQDVTAEDVQWSMETLATITSSAKEMIKSTVQSIEGYQECADGTAEHFSGITTDGNTVTLKFAKVAPNVLISFAQLAILPKHCLEKADKTQFQQDPFWQNPIGSGPFKVGKVEIGNYATYVPFEDYWNGVADFTIQAYASSAESDANIVKNAKDGKVDYAFTKSYADVQALQGTEGINIITVPVLYTRWLQLNEYPKAEGETGTFADKRVRQAVAYAIDRKQICESIFEGACDPGDGTLLPTGTAMKNENCEKYEYDPEKAKALLDEAGWDSSQTLKMVYYYQDEQTKDLVSILQQMLAQVGINIEAELVTGDTAAVLNVPPTSKDANGISGVKWDICYGALAAMSPTDYYNRFGSTDPANYCTPATEELDGLLEELNSTVDTDKQKEIVADIEAYQAENMLYVPLYYQPAWVIASDKIIDNVETWGNPQYFWNWDIQNWELK</sequence>
<evidence type="ECO:0000313" key="7">
    <source>
        <dbReference type="EMBL" id="QNM08458.1"/>
    </source>
</evidence>
<evidence type="ECO:0000256" key="4">
    <source>
        <dbReference type="SAM" id="MobiDB-lite"/>
    </source>
</evidence>
<proteinExistence type="inferred from homology"/>
<dbReference type="Pfam" id="PF00496">
    <property type="entry name" value="SBP_bac_5"/>
    <property type="match status" value="1"/>
</dbReference>
<dbReference type="InterPro" id="IPR030678">
    <property type="entry name" value="Peptide/Ni-bd"/>
</dbReference>
<dbReference type="AlphaFoldDB" id="A0A7G9GCC6"/>
<dbReference type="Gene3D" id="3.40.190.10">
    <property type="entry name" value="Periplasmic binding protein-like II"/>
    <property type="match status" value="1"/>
</dbReference>